<accession>A0AAX2F6N1</accession>
<feature type="non-terminal residue" evidence="1">
    <location>
        <position position="1"/>
    </location>
</feature>
<evidence type="ECO:0000313" key="2">
    <source>
        <dbReference type="Proteomes" id="UP000184105"/>
    </source>
</evidence>
<proteinExistence type="predicted"/>
<organism evidence="1 2">
    <name type="scientific">Prevotella scopos JCM 17725</name>
    <dbReference type="NCBI Taxonomy" id="1236518"/>
    <lineage>
        <taxon>Bacteria</taxon>
        <taxon>Pseudomonadati</taxon>
        <taxon>Bacteroidota</taxon>
        <taxon>Bacteroidia</taxon>
        <taxon>Bacteroidales</taxon>
        <taxon>Prevotellaceae</taxon>
        <taxon>Prevotella</taxon>
    </lineage>
</organism>
<dbReference type="Proteomes" id="UP000184105">
    <property type="component" value="Unassembled WGS sequence"/>
</dbReference>
<gene>
    <name evidence="1" type="ORF">SAMN05444364_1381</name>
</gene>
<reference evidence="1 2" key="1">
    <citation type="submission" date="2016-11" db="EMBL/GenBank/DDBJ databases">
        <authorList>
            <person name="Varghese N."/>
            <person name="Submissions S."/>
        </authorList>
    </citation>
    <scope>NUCLEOTIDE SEQUENCE [LARGE SCALE GENOMIC DNA]</scope>
    <source>
        <strain evidence="1 2">DSM 22613</strain>
    </source>
</reference>
<evidence type="ECO:0000313" key="1">
    <source>
        <dbReference type="EMBL" id="SHG11522.1"/>
    </source>
</evidence>
<name>A0AAX2F6N1_9BACT</name>
<dbReference type="AlphaFoldDB" id="A0AAX2F6N1"/>
<comment type="caution">
    <text evidence="1">The sequence shown here is derived from an EMBL/GenBank/DDBJ whole genome shotgun (WGS) entry which is preliminary data.</text>
</comment>
<protein>
    <submittedName>
        <fullName evidence="1">Uncharacterized protein</fullName>
    </submittedName>
</protein>
<sequence>CNDVFLGRHPVIGEDTAVCVYYSEHIRLLLALLVFKRTTLYDKLVRILCIKLVGWNKLVVKV</sequence>
<keyword evidence="2" id="KW-1185">Reference proteome</keyword>
<dbReference type="EMBL" id="FQWA01000038">
    <property type="protein sequence ID" value="SHG11522.1"/>
    <property type="molecule type" value="Genomic_DNA"/>
</dbReference>